<evidence type="ECO:0000256" key="4">
    <source>
        <dbReference type="ARBA" id="ARBA00022692"/>
    </source>
</evidence>
<name>A0A292Q605_9PEZI</name>
<organism evidence="11 12">
    <name type="scientific">Tuber aestivum</name>
    <name type="common">summer truffle</name>
    <dbReference type="NCBI Taxonomy" id="59557"/>
    <lineage>
        <taxon>Eukaryota</taxon>
        <taxon>Fungi</taxon>
        <taxon>Dikarya</taxon>
        <taxon>Ascomycota</taxon>
        <taxon>Pezizomycotina</taxon>
        <taxon>Pezizomycetes</taxon>
        <taxon>Pezizales</taxon>
        <taxon>Tuberaceae</taxon>
        <taxon>Tuber</taxon>
    </lineage>
</organism>
<dbReference type="PANTHER" id="PTHR48042">
    <property type="entry name" value="ABC TRANSPORTER G FAMILY MEMBER 11"/>
    <property type="match status" value="1"/>
</dbReference>
<dbReference type="GO" id="GO:0140359">
    <property type="term" value="F:ABC-type transporter activity"/>
    <property type="evidence" value="ECO:0007669"/>
    <property type="project" value="InterPro"/>
</dbReference>
<dbReference type="Pfam" id="PF00005">
    <property type="entry name" value="ABC_tran"/>
    <property type="match status" value="1"/>
</dbReference>
<dbReference type="AlphaFoldDB" id="A0A292Q605"/>
<proteinExistence type="inferred from homology"/>
<dbReference type="InterPro" id="IPR043926">
    <property type="entry name" value="ABCG_dom"/>
</dbReference>
<feature type="transmembrane region" description="Helical" evidence="9">
    <location>
        <begin position="591"/>
        <end position="613"/>
    </location>
</feature>
<evidence type="ECO:0000256" key="7">
    <source>
        <dbReference type="ARBA" id="ARBA00022989"/>
    </source>
</evidence>
<keyword evidence="6" id="KW-0067">ATP-binding</keyword>
<reference evidence="11" key="1">
    <citation type="submission" date="2015-10" db="EMBL/GenBank/DDBJ databases">
        <authorList>
            <person name="Regsiter A."/>
            <person name="william w."/>
        </authorList>
    </citation>
    <scope>NUCLEOTIDE SEQUENCE</scope>
    <source>
        <strain evidence="11">Montdore</strain>
    </source>
</reference>
<dbReference type="PANTHER" id="PTHR48042:SF11">
    <property type="entry name" value="ABC TRANSPORTER G FAMILY MEMBER 11"/>
    <property type="match status" value="1"/>
</dbReference>
<dbReference type="PROSITE" id="PS50893">
    <property type="entry name" value="ABC_TRANSPORTER_2"/>
    <property type="match status" value="1"/>
</dbReference>
<sequence length="618" mass="68310">MTDNIDLESLPKGGGKEISHFSWKGLTVTVKDSKTKEALNILKDVEGSAQPGDMVALMGPSGSGKTTLLNVLAKRPAAASASVKGQVHLDNAPLQAKTLREISTYVEQEDALIGSLTVQETIEFAARLSGAERHGGRVSELIRAFGLAKQAHAKIGTPVAKGISGGQKRRVSIASQLITRPKILFLDEPTSGLDSKAAYEVMYRIQQVARDENMIVIASIHQPTATTFNLFSQLVLLSSGRLVYSGPTDQVVSYFSTQGVPIPPLTNPAEFLLDVCNTDFDSSAVEVGVEENRIARLDRLMEAWSPKGPATEISSAPFADSEGAMSTSGAPTGVLRQTFVLLQRLWLKSYRDLLAYWIRVIMYLGLAFMMGTVWLRLGREQDNIQPFINAIFFSGAFMSFMAVAYIPAYLEDHESFRKDRANGLYGPTAFLLSNFLIGIPFIFLIALLFSLVTVFLCGFRQSPEHFFRYVMWLFLDLLAAESLVVLISSLIPVFVAALAITAFANGLWMCVSGFLVSPRVLNNFWYYTFHWIDYQRYVFQGMMFNEFDGRVYDCTRVGDECQCMYPSELSDQCKIEGRGVLTALGYGKKDIGLWIGVLIAVIVGMRGLAWVTLKLKRN</sequence>
<keyword evidence="7 9" id="KW-1133">Transmembrane helix</keyword>
<dbReference type="InterPro" id="IPR003439">
    <property type="entry name" value="ABC_transporter-like_ATP-bd"/>
</dbReference>
<comment type="subcellular location">
    <subcellularLocation>
        <location evidence="1">Membrane</location>
        <topology evidence="1">Multi-pass membrane protein</topology>
    </subcellularLocation>
</comment>
<dbReference type="Proteomes" id="UP001412239">
    <property type="component" value="Unassembled WGS sequence"/>
</dbReference>
<dbReference type="EMBL" id="LN890961">
    <property type="protein sequence ID" value="CUS14193.1"/>
    <property type="molecule type" value="Genomic_DNA"/>
</dbReference>
<evidence type="ECO:0000256" key="5">
    <source>
        <dbReference type="ARBA" id="ARBA00022741"/>
    </source>
</evidence>
<accession>A0A292Q605</accession>
<dbReference type="CDD" id="cd03213">
    <property type="entry name" value="ABCG_EPDR"/>
    <property type="match status" value="1"/>
</dbReference>
<dbReference type="GO" id="GO:0005524">
    <property type="term" value="F:ATP binding"/>
    <property type="evidence" value="ECO:0007669"/>
    <property type="project" value="UniProtKB-KW"/>
</dbReference>
<dbReference type="Pfam" id="PF01061">
    <property type="entry name" value="ABC2_membrane"/>
    <property type="match status" value="1"/>
</dbReference>
<dbReference type="PROSITE" id="PS00211">
    <property type="entry name" value="ABC_TRANSPORTER_1"/>
    <property type="match status" value="1"/>
</dbReference>
<dbReference type="GO" id="GO:0016020">
    <property type="term" value="C:membrane"/>
    <property type="evidence" value="ECO:0007669"/>
    <property type="project" value="UniProtKB-SubCell"/>
</dbReference>
<keyword evidence="12" id="KW-1185">Reference proteome</keyword>
<feature type="domain" description="ABC transporter" evidence="10">
    <location>
        <begin position="21"/>
        <end position="264"/>
    </location>
</feature>
<keyword evidence="8 9" id="KW-0472">Membrane</keyword>
<feature type="transmembrane region" description="Helical" evidence="9">
    <location>
        <begin position="493"/>
        <end position="516"/>
    </location>
</feature>
<evidence type="ECO:0000256" key="6">
    <source>
        <dbReference type="ARBA" id="ARBA00022840"/>
    </source>
</evidence>
<evidence type="ECO:0000256" key="3">
    <source>
        <dbReference type="ARBA" id="ARBA00022448"/>
    </source>
</evidence>
<dbReference type="GO" id="GO:0016887">
    <property type="term" value="F:ATP hydrolysis activity"/>
    <property type="evidence" value="ECO:0007669"/>
    <property type="project" value="InterPro"/>
</dbReference>
<dbReference type="InterPro" id="IPR017871">
    <property type="entry name" value="ABC_transporter-like_CS"/>
</dbReference>
<evidence type="ECO:0000256" key="8">
    <source>
        <dbReference type="ARBA" id="ARBA00023136"/>
    </source>
</evidence>
<feature type="transmembrane region" description="Helical" evidence="9">
    <location>
        <begin position="430"/>
        <end position="457"/>
    </location>
</feature>
<evidence type="ECO:0000256" key="2">
    <source>
        <dbReference type="ARBA" id="ARBA00005814"/>
    </source>
</evidence>
<evidence type="ECO:0000256" key="1">
    <source>
        <dbReference type="ARBA" id="ARBA00004141"/>
    </source>
</evidence>
<comment type="similarity">
    <text evidence="2">Belongs to the ABC transporter superfamily. ABCG family. Eye pigment precursor importer (TC 3.A.1.204) subfamily.</text>
</comment>
<feature type="transmembrane region" description="Helical" evidence="9">
    <location>
        <begin position="387"/>
        <end position="410"/>
    </location>
</feature>
<protein>
    <recommendedName>
        <fullName evidence="10">ABC transporter domain-containing protein</fullName>
    </recommendedName>
</protein>
<evidence type="ECO:0000313" key="11">
    <source>
        <dbReference type="EMBL" id="CUS14193.1"/>
    </source>
</evidence>
<gene>
    <name evidence="11" type="ORF">GSTUAT00001707001</name>
</gene>
<dbReference type="InterPro" id="IPR052215">
    <property type="entry name" value="Plant_ABCG"/>
</dbReference>
<dbReference type="Pfam" id="PF19055">
    <property type="entry name" value="ABC2_membrane_7"/>
    <property type="match status" value="1"/>
</dbReference>
<evidence type="ECO:0000313" key="12">
    <source>
        <dbReference type="Proteomes" id="UP001412239"/>
    </source>
</evidence>
<keyword evidence="4 9" id="KW-0812">Transmembrane</keyword>
<keyword evidence="5" id="KW-0547">Nucleotide-binding</keyword>
<feature type="transmembrane region" description="Helical" evidence="9">
    <location>
        <begin position="469"/>
        <end position="487"/>
    </location>
</feature>
<dbReference type="InterPro" id="IPR003593">
    <property type="entry name" value="AAA+_ATPase"/>
</dbReference>
<keyword evidence="3" id="KW-0813">Transport</keyword>
<dbReference type="InterPro" id="IPR027417">
    <property type="entry name" value="P-loop_NTPase"/>
</dbReference>
<dbReference type="SMART" id="SM00382">
    <property type="entry name" value="AAA"/>
    <property type="match status" value="1"/>
</dbReference>
<evidence type="ECO:0000256" key="9">
    <source>
        <dbReference type="SAM" id="Phobius"/>
    </source>
</evidence>
<dbReference type="InterPro" id="IPR013525">
    <property type="entry name" value="ABC2_TM"/>
</dbReference>
<dbReference type="SUPFAM" id="SSF52540">
    <property type="entry name" value="P-loop containing nucleoside triphosphate hydrolases"/>
    <property type="match status" value="1"/>
</dbReference>
<evidence type="ECO:0000259" key="10">
    <source>
        <dbReference type="PROSITE" id="PS50893"/>
    </source>
</evidence>
<dbReference type="Gene3D" id="3.40.50.300">
    <property type="entry name" value="P-loop containing nucleotide triphosphate hydrolases"/>
    <property type="match status" value="1"/>
</dbReference>
<feature type="transmembrane region" description="Helical" evidence="9">
    <location>
        <begin position="354"/>
        <end position="375"/>
    </location>
</feature>